<keyword evidence="1" id="KW-0812">Transmembrane</keyword>
<keyword evidence="1" id="KW-1133">Transmembrane helix</keyword>
<name>A0A1I2ECA8_9BACT</name>
<evidence type="ECO:0000313" key="3">
    <source>
        <dbReference type="Proteomes" id="UP000181976"/>
    </source>
</evidence>
<evidence type="ECO:0000256" key="1">
    <source>
        <dbReference type="SAM" id="Phobius"/>
    </source>
</evidence>
<dbReference type="EMBL" id="FONA01000022">
    <property type="protein sequence ID" value="SFE89890.1"/>
    <property type="molecule type" value="Genomic_DNA"/>
</dbReference>
<dbReference type="AlphaFoldDB" id="A0A1I2ECA8"/>
<organism evidence="2 3">
    <name type="scientific">Thermophagus xiamenensis</name>
    <dbReference type="NCBI Taxonomy" id="385682"/>
    <lineage>
        <taxon>Bacteria</taxon>
        <taxon>Pseudomonadati</taxon>
        <taxon>Bacteroidota</taxon>
        <taxon>Bacteroidia</taxon>
        <taxon>Marinilabiliales</taxon>
        <taxon>Marinilabiliaceae</taxon>
        <taxon>Thermophagus</taxon>
    </lineage>
</organism>
<proteinExistence type="predicted"/>
<dbReference type="InParanoid" id="A0A1I2ECA8"/>
<keyword evidence="3" id="KW-1185">Reference proteome</keyword>
<gene>
    <name evidence="2" type="ORF">SAMN05444380_1225</name>
</gene>
<feature type="transmembrane region" description="Helical" evidence="1">
    <location>
        <begin position="12"/>
        <end position="31"/>
    </location>
</feature>
<protein>
    <submittedName>
        <fullName evidence="2">Uncharacterized protein</fullName>
    </submittedName>
</protein>
<dbReference type="Proteomes" id="UP000181976">
    <property type="component" value="Unassembled WGS sequence"/>
</dbReference>
<accession>A0A1I2ECA8</accession>
<keyword evidence="1" id="KW-0472">Membrane</keyword>
<sequence>MNRQSLKIHYKLVLGFDIVLTVTALFGAFLLTRLRPLINEH</sequence>
<evidence type="ECO:0000313" key="2">
    <source>
        <dbReference type="EMBL" id="SFE89890.1"/>
    </source>
</evidence>
<reference evidence="2 3" key="1">
    <citation type="submission" date="2016-10" db="EMBL/GenBank/DDBJ databases">
        <authorList>
            <person name="de Groot N.N."/>
        </authorList>
    </citation>
    <scope>NUCLEOTIDE SEQUENCE [LARGE SCALE GENOMIC DNA]</scope>
    <source>
        <strain evidence="2 3">DSM 19012</strain>
    </source>
</reference>